<dbReference type="EMBL" id="CAADFL010000369">
    <property type="protein sequence ID" value="VFK15419.1"/>
    <property type="molecule type" value="Genomic_DNA"/>
</dbReference>
<organism evidence="2">
    <name type="scientific">Candidatus Kentrum sp. FM</name>
    <dbReference type="NCBI Taxonomy" id="2126340"/>
    <lineage>
        <taxon>Bacteria</taxon>
        <taxon>Pseudomonadati</taxon>
        <taxon>Pseudomonadota</taxon>
        <taxon>Gammaproteobacteria</taxon>
        <taxon>Candidatus Kentrum</taxon>
    </lineage>
</organism>
<reference evidence="2" key="1">
    <citation type="submission" date="2019-02" db="EMBL/GenBank/DDBJ databases">
        <authorList>
            <person name="Gruber-Vodicka R. H."/>
            <person name="Seah K. B. B."/>
        </authorList>
    </citation>
    <scope>NUCLEOTIDE SEQUENCE</scope>
    <source>
        <strain evidence="1">BECK_BZ163</strain>
        <strain evidence="3">BECK_BZ164</strain>
        <strain evidence="2">BECK_BZ165</strain>
    </source>
</reference>
<accession>A0A450S9V5</accession>
<dbReference type="EMBL" id="CAADEZ010000051">
    <property type="protein sequence ID" value="VFJ47804.1"/>
    <property type="molecule type" value="Genomic_DNA"/>
</dbReference>
<proteinExistence type="predicted"/>
<sequence>MRIFKAKPKEKHAKVAQVVDDFRVIIDAGRNEGVDIGQHFLLYDIGDEVIVPQTRENLGRLELVKGTGRITQVQDKMATLETAEHKKGFVMRVNEIPEVSQGKRPFESPAVDDRVRLIGP</sequence>
<dbReference type="InterPro" id="IPR038165">
    <property type="entry name" value="FlgT_C_sf"/>
</dbReference>
<protein>
    <submittedName>
        <fullName evidence="2">Uncharacterized protein</fullName>
    </submittedName>
</protein>
<gene>
    <name evidence="1" type="ORF">BECKFM1743A_GA0114220_1005114</name>
    <name evidence="3" type="ORF">BECKFM1743B_GA0114221_103694</name>
    <name evidence="2" type="ORF">BECKFM1743C_GA0114222_100642</name>
</gene>
<dbReference type="AlphaFoldDB" id="A0A450S9V5"/>
<dbReference type="EMBL" id="CAADFA010000064">
    <property type="protein sequence ID" value="VFJ48835.1"/>
    <property type="molecule type" value="Genomic_DNA"/>
</dbReference>
<name>A0A450S9V5_9GAMM</name>
<dbReference type="Gene3D" id="2.40.10.410">
    <property type="entry name" value="FlgT, C-terminal domain"/>
    <property type="match status" value="1"/>
</dbReference>
<evidence type="ECO:0000313" key="3">
    <source>
        <dbReference type="EMBL" id="VFK15419.1"/>
    </source>
</evidence>
<evidence type="ECO:0000313" key="1">
    <source>
        <dbReference type="EMBL" id="VFJ47804.1"/>
    </source>
</evidence>
<evidence type="ECO:0000313" key="2">
    <source>
        <dbReference type="EMBL" id="VFJ48835.1"/>
    </source>
</evidence>